<feature type="compositionally biased region" description="Low complexity" evidence="3">
    <location>
        <begin position="117"/>
        <end position="132"/>
    </location>
</feature>
<dbReference type="AlphaFoldDB" id="A0A4Y7M1K0"/>
<comment type="subcellular location">
    <subcellularLocation>
        <location evidence="1">Nucleus</location>
    </subcellularLocation>
</comment>
<dbReference type="EMBL" id="LR005859">
    <property type="protein sequence ID" value="SVE75478.1"/>
    <property type="molecule type" value="mRNA"/>
</dbReference>
<dbReference type="SUPFAM" id="SSF47113">
    <property type="entry name" value="Histone-fold"/>
    <property type="match status" value="1"/>
</dbReference>
<dbReference type="InterPro" id="IPR003958">
    <property type="entry name" value="CBFA_NFYB_domain"/>
</dbReference>
<name>A0A4Y7M1K0_9CRUS</name>
<feature type="region of interest" description="Disordered" evidence="3">
    <location>
        <begin position="235"/>
        <end position="273"/>
    </location>
</feature>
<dbReference type="GO" id="GO:0016251">
    <property type="term" value="F:RNA polymerase II general transcription initiation factor activity"/>
    <property type="evidence" value="ECO:0007669"/>
    <property type="project" value="TreeGrafter"/>
</dbReference>
<evidence type="ECO:0000256" key="2">
    <source>
        <dbReference type="ARBA" id="ARBA00023242"/>
    </source>
</evidence>
<dbReference type="Pfam" id="PF00808">
    <property type="entry name" value="CBFD_NFYB_HMF"/>
    <property type="match status" value="1"/>
</dbReference>
<proteinExistence type="evidence at transcript level"/>
<dbReference type="InterPro" id="IPR009072">
    <property type="entry name" value="Histone-fold"/>
</dbReference>
<protein>
    <submittedName>
        <fullName evidence="5">EOG090X0H1B</fullName>
    </submittedName>
</protein>
<feature type="compositionally biased region" description="Basic and acidic residues" evidence="3">
    <location>
        <begin position="244"/>
        <end position="256"/>
    </location>
</feature>
<accession>A0A4Y7M1K0</accession>
<reference evidence="5" key="1">
    <citation type="submission" date="2018-08" db="EMBL/GenBank/DDBJ databases">
        <authorList>
            <person name="Cornetti L."/>
        </authorList>
    </citation>
    <scope>NUCLEOTIDE SEQUENCE</scope>
    <source>
        <strain evidence="5">ZA-DOLI</strain>
    </source>
</reference>
<dbReference type="PANTHER" id="PTHR10252">
    <property type="entry name" value="HISTONE-LIKE TRANSCRIPTION FACTOR CCAAT-RELATED"/>
    <property type="match status" value="1"/>
</dbReference>
<feature type="region of interest" description="Disordered" evidence="3">
    <location>
        <begin position="114"/>
        <end position="203"/>
    </location>
</feature>
<dbReference type="InterPro" id="IPR050568">
    <property type="entry name" value="Transcr_DNA_Rep_Reg"/>
</dbReference>
<evidence type="ECO:0000259" key="4">
    <source>
        <dbReference type="Pfam" id="PF00808"/>
    </source>
</evidence>
<evidence type="ECO:0000256" key="3">
    <source>
        <dbReference type="SAM" id="MobiDB-lite"/>
    </source>
</evidence>
<sequence>MLKSKTKFVPQFPKPNRWAAKFFTDYNKRNPSSTELFVESLLTKAVQITSARNAKTLSPAHLKQCILAESRFDFLKDLVLTIPDVQTEGEENGMTSMPSTPTAQQHQPLVFRSLSEAGSSSSTTKSKATGTGRPRGRPRKTPAALAPTAQNNQRKWAGRKSDSEETDSGDSEDDDDDENSTDTESLPTGTSPSKNGRDVASATAQQASFQFNAVQPNFYQEIGGQTNSSFQIQINLPPETAPSESDKIGNGQEKEVPPPTTHHANNDDDDYDT</sequence>
<evidence type="ECO:0000256" key="1">
    <source>
        <dbReference type="ARBA" id="ARBA00004123"/>
    </source>
</evidence>
<dbReference type="GO" id="GO:0046982">
    <property type="term" value="F:protein heterodimerization activity"/>
    <property type="evidence" value="ECO:0007669"/>
    <property type="project" value="InterPro"/>
</dbReference>
<gene>
    <name evidence="5" type="primary">EOG090X0H1B</name>
</gene>
<keyword evidence="2" id="KW-0539">Nucleus</keyword>
<feature type="compositionally biased region" description="Acidic residues" evidence="3">
    <location>
        <begin position="164"/>
        <end position="181"/>
    </location>
</feature>
<organism evidence="5">
    <name type="scientific">Daphnia dolichocephala</name>
    <dbReference type="NCBI Taxonomy" id="2282166"/>
    <lineage>
        <taxon>Eukaryota</taxon>
        <taxon>Metazoa</taxon>
        <taxon>Ecdysozoa</taxon>
        <taxon>Arthropoda</taxon>
        <taxon>Crustacea</taxon>
        <taxon>Branchiopoda</taxon>
        <taxon>Diplostraca</taxon>
        <taxon>Cladocera</taxon>
        <taxon>Anomopoda</taxon>
        <taxon>Daphniidae</taxon>
        <taxon>Daphnia</taxon>
    </lineage>
</organism>
<dbReference type="PANTHER" id="PTHR10252:SF5">
    <property type="entry name" value="DR1-ASSOCIATED COREPRESSOR"/>
    <property type="match status" value="1"/>
</dbReference>
<feature type="domain" description="Transcription factor CBF/NF-Y/archaeal histone" evidence="4">
    <location>
        <begin position="33"/>
        <end position="66"/>
    </location>
</feature>
<dbReference type="GO" id="GO:0001046">
    <property type="term" value="F:core promoter sequence-specific DNA binding"/>
    <property type="evidence" value="ECO:0007669"/>
    <property type="project" value="TreeGrafter"/>
</dbReference>
<dbReference type="GO" id="GO:0017054">
    <property type="term" value="C:negative cofactor 2 complex"/>
    <property type="evidence" value="ECO:0007669"/>
    <property type="project" value="TreeGrafter"/>
</dbReference>
<evidence type="ECO:0000313" key="5">
    <source>
        <dbReference type="EMBL" id="SVE75478.1"/>
    </source>
</evidence>
<dbReference type="Gene3D" id="1.10.20.10">
    <property type="entry name" value="Histone, subunit A"/>
    <property type="match status" value="1"/>
</dbReference>